<reference evidence="1" key="1">
    <citation type="journal article" date="2020" name="Nature">
        <title>Giant virus diversity and host interactions through global metagenomics.</title>
        <authorList>
            <person name="Schulz F."/>
            <person name="Roux S."/>
            <person name="Paez-Espino D."/>
            <person name="Jungbluth S."/>
            <person name="Walsh D.A."/>
            <person name="Denef V.J."/>
            <person name="McMahon K.D."/>
            <person name="Konstantinidis K.T."/>
            <person name="Eloe-Fadrosh E.A."/>
            <person name="Kyrpides N.C."/>
            <person name="Woyke T."/>
        </authorList>
    </citation>
    <scope>NUCLEOTIDE SEQUENCE</scope>
    <source>
        <strain evidence="1">GVMAG-M-3300020166-5</strain>
    </source>
</reference>
<dbReference type="AlphaFoldDB" id="A0A6C0BZU8"/>
<evidence type="ECO:0000313" key="1">
    <source>
        <dbReference type="EMBL" id="QHS96813.1"/>
    </source>
</evidence>
<organism evidence="1">
    <name type="scientific">viral metagenome</name>
    <dbReference type="NCBI Taxonomy" id="1070528"/>
    <lineage>
        <taxon>unclassified sequences</taxon>
        <taxon>metagenomes</taxon>
        <taxon>organismal metagenomes</taxon>
    </lineage>
</organism>
<accession>A0A6C0BZU8</accession>
<protein>
    <submittedName>
        <fullName evidence="1">Uncharacterized protein</fullName>
    </submittedName>
</protein>
<proteinExistence type="predicted"/>
<sequence>MTSTRNINTSSDYCLQQASFRGMVKYKFYEHSQYGTCLDPAIPCVGYTPSHLPRDVLSHNPVEIESALFGINSSNLVSPQKPVQPYLKKLPSKQFFQRAPLIMPSPLIMENNQRPFPVPN</sequence>
<name>A0A6C0BZU8_9ZZZZ</name>
<dbReference type="EMBL" id="MN739279">
    <property type="protein sequence ID" value="QHS96813.1"/>
    <property type="molecule type" value="Genomic_DNA"/>
</dbReference>